<name>A0ABU5MSS7_9BACT</name>
<keyword evidence="3" id="KW-1185">Reference proteome</keyword>
<evidence type="ECO:0008006" key="4">
    <source>
        <dbReference type="Google" id="ProtNLM"/>
    </source>
</evidence>
<accession>A0ABU5MSS7</accession>
<dbReference type="RefSeq" id="WP_322606988.1">
    <property type="nucleotide sequence ID" value="NZ_JARVCO010000002.1"/>
</dbReference>
<keyword evidence="1" id="KW-0732">Signal</keyword>
<evidence type="ECO:0000313" key="2">
    <source>
        <dbReference type="EMBL" id="MDZ8117183.1"/>
    </source>
</evidence>
<feature type="signal peptide" evidence="1">
    <location>
        <begin position="1"/>
        <end position="24"/>
    </location>
</feature>
<reference evidence="2 3" key="1">
    <citation type="journal article" date="2024" name="Appl. Environ. Microbiol.">
        <title>Pontiella agarivorans sp. nov., a novel marine anaerobic bacterium capable of degrading macroalgal polysaccharides and fixing nitrogen.</title>
        <authorList>
            <person name="Liu N."/>
            <person name="Kivenson V."/>
            <person name="Peng X."/>
            <person name="Cui Z."/>
            <person name="Lankiewicz T.S."/>
            <person name="Gosselin K.M."/>
            <person name="English C.J."/>
            <person name="Blair E.M."/>
            <person name="O'Malley M.A."/>
            <person name="Valentine D.L."/>
        </authorList>
    </citation>
    <scope>NUCLEOTIDE SEQUENCE [LARGE SCALE GENOMIC DNA]</scope>
    <source>
        <strain evidence="2 3">NLcol2</strain>
    </source>
</reference>
<dbReference type="EMBL" id="JARVCO010000002">
    <property type="protein sequence ID" value="MDZ8117183.1"/>
    <property type="molecule type" value="Genomic_DNA"/>
</dbReference>
<protein>
    <recommendedName>
        <fullName evidence="4">Lipoprotein</fullName>
    </recommendedName>
</protein>
<dbReference type="PROSITE" id="PS51257">
    <property type="entry name" value="PROKAR_LIPOPROTEIN"/>
    <property type="match status" value="1"/>
</dbReference>
<gene>
    <name evidence="2" type="ORF">P9H32_00975</name>
</gene>
<comment type="caution">
    <text evidence="2">The sequence shown here is derived from an EMBL/GenBank/DDBJ whole genome shotgun (WGS) entry which is preliminary data.</text>
</comment>
<organism evidence="2 3">
    <name type="scientific">Pontiella agarivorans</name>
    <dbReference type="NCBI Taxonomy" id="3038953"/>
    <lineage>
        <taxon>Bacteria</taxon>
        <taxon>Pseudomonadati</taxon>
        <taxon>Kiritimatiellota</taxon>
        <taxon>Kiritimatiellia</taxon>
        <taxon>Kiritimatiellales</taxon>
        <taxon>Pontiellaceae</taxon>
        <taxon>Pontiella</taxon>
    </lineage>
</organism>
<dbReference type="Proteomes" id="UP001290861">
    <property type="component" value="Unassembled WGS sequence"/>
</dbReference>
<feature type="chain" id="PRO_5045057535" description="Lipoprotein" evidence="1">
    <location>
        <begin position="25"/>
        <end position="215"/>
    </location>
</feature>
<evidence type="ECO:0000313" key="3">
    <source>
        <dbReference type="Proteomes" id="UP001290861"/>
    </source>
</evidence>
<evidence type="ECO:0000256" key="1">
    <source>
        <dbReference type="SAM" id="SignalP"/>
    </source>
</evidence>
<proteinExistence type="predicted"/>
<sequence length="215" mass="25035">MKKRWNTSLCILLVLAGCRSYQPASVSDGAICNPNVGWNGYSIRVPDGVQRLRSSADENVPDREEEIRERYREANERYVADYHTSYYEQFLFQNSARSFYLSFISETYNFSRGWNSLTSVDKQYIIQKMINRKKVIINDTAAYSEQLEINGQRGWYISGSRRPYFQKNAEPTAYEGIFLIGNLKEAFWIEAFGEITARAEMKTRVFEMAESLEVQ</sequence>